<dbReference type="Proteomes" id="UP000326702">
    <property type="component" value="Chromosome"/>
</dbReference>
<dbReference type="EMBL" id="CP045529">
    <property type="protein sequence ID" value="QFU98169.1"/>
    <property type="molecule type" value="Genomic_DNA"/>
</dbReference>
<protein>
    <recommendedName>
        <fullName evidence="3">HNH nuclease domain-containing protein</fullName>
    </recommendedName>
</protein>
<dbReference type="InterPro" id="IPR003870">
    <property type="entry name" value="DUF222"/>
</dbReference>
<dbReference type="KEGG" id="lxl:KDY119_01679"/>
<feature type="compositionally biased region" description="Basic and acidic residues" evidence="2">
    <location>
        <begin position="423"/>
        <end position="436"/>
    </location>
</feature>
<dbReference type="SMART" id="SM00507">
    <property type="entry name" value="HNHc"/>
    <property type="match status" value="1"/>
</dbReference>
<dbReference type="Pfam" id="PF02720">
    <property type="entry name" value="DUF222"/>
    <property type="match status" value="1"/>
</dbReference>
<dbReference type="CDD" id="cd00085">
    <property type="entry name" value="HNHc"/>
    <property type="match status" value="1"/>
</dbReference>
<dbReference type="InterPro" id="IPR002711">
    <property type="entry name" value="HNH"/>
</dbReference>
<feature type="region of interest" description="Disordered" evidence="2">
    <location>
        <begin position="1"/>
        <end position="21"/>
    </location>
</feature>
<comment type="similarity">
    <text evidence="1">Belongs to the Rv1128c/1148c/1588c/1702c/1945/3466 family.</text>
</comment>
<feature type="region of interest" description="Disordered" evidence="2">
    <location>
        <begin position="422"/>
        <end position="491"/>
    </location>
</feature>
<sequence length="491" mass="51788">MTTTAAGGHSEVARPEDAALATEAGPHEVEVLGTAIDTIVQVESAIRKLTALRTVLVAAADRSVPAAEAALLSPASPSTRGPALSARAELAQRAFVADLATALLLPEPTTRTLVEEARTLVHELPATLDALADGTISYRHAQRVIEHTADLEPEATRAVETAGLARACDTTATGLARHLRRARERVHPERQAVRHQRAATDRHVRLEPAADGMSWLTAFLPATTGHAVMDRLDHATTALAGRDEPRTPDQLRADVLAALLLDDADGAASAALARVAPVPTHTESIDDDRAAVAGVARSVVPRVHVTVPVLTLLGQGDEPAELDGYGPIDPDTARSLAAGAPSFTRLLTHPHTGAILDVGRESYVVPADLRRHLVVRDATCRFPGCGRRATACDVDHLVAYADGGTTSTDNLIHLCRHHHRLKHETSWRPSTSRDPDGPPGSVTWTSPTGRTHVSAPATSPGPRRVDPADEASVGPRPPGELPDDGLGPPPF</sequence>
<evidence type="ECO:0000259" key="3">
    <source>
        <dbReference type="SMART" id="SM00507"/>
    </source>
</evidence>
<feature type="compositionally biased region" description="Polar residues" evidence="2">
    <location>
        <begin position="442"/>
        <end position="451"/>
    </location>
</feature>
<proteinExistence type="inferred from homology"/>
<dbReference type="OrthoDB" id="3261064at2"/>
<reference evidence="4 5" key="1">
    <citation type="submission" date="2019-10" db="EMBL/GenBank/DDBJ databases">
        <title>Genome sequence of Luteimicrobium xylanilyticum HY-24.</title>
        <authorList>
            <person name="Kim D.Y."/>
            <person name="Park H.-Y."/>
        </authorList>
    </citation>
    <scope>NUCLEOTIDE SEQUENCE [LARGE SCALE GENOMIC DNA]</scope>
    <source>
        <strain evidence="4 5">HY-24</strain>
    </source>
</reference>
<dbReference type="InterPro" id="IPR003615">
    <property type="entry name" value="HNH_nuc"/>
</dbReference>
<dbReference type="GO" id="GO:0003676">
    <property type="term" value="F:nucleic acid binding"/>
    <property type="evidence" value="ECO:0007669"/>
    <property type="project" value="InterPro"/>
</dbReference>
<gene>
    <name evidence="4" type="ORF">KDY119_01679</name>
</gene>
<dbReference type="GO" id="GO:0004519">
    <property type="term" value="F:endonuclease activity"/>
    <property type="evidence" value="ECO:0007669"/>
    <property type="project" value="InterPro"/>
</dbReference>
<accession>A0A5P9Q9Z2</accession>
<evidence type="ECO:0000313" key="4">
    <source>
        <dbReference type="EMBL" id="QFU98169.1"/>
    </source>
</evidence>
<name>A0A5P9Q9Z2_9MICO</name>
<evidence type="ECO:0000256" key="1">
    <source>
        <dbReference type="ARBA" id="ARBA00023450"/>
    </source>
</evidence>
<dbReference type="AlphaFoldDB" id="A0A5P9Q9Z2"/>
<dbReference type="Pfam" id="PF01844">
    <property type="entry name" value="HNH"/>
    <property type="match status" value="1"/>
</dbReference>
<evidence type="ECO:0000256" key="2">
    <source>
        <dbReference type="SAM" id="MobiDB-lite"/>
    </source>
</evidence>
<evidence type="ECO:0000313" key="5">
    <source>
        <dbReference type="Proteomes" id="UP000326702"/>
    </source>
</evidence>
<organism evidence="4 5">
    <name type="scientific">Luteimicrobium xylanilyticum</name>
    <dbReference type="NCBI Taxonomy" id="1133546"/>
    <lineage>
        <taxon>Bacteria</taxon>
        <taxon>Bacillati</taxon>
        <taxon>Actinomycetota</taxon>
        <taxon>Actinomycetes</taxon>
        <taxon>Micrococcales</taxon>
        <taxon>Luteimicrobium</taxon>
    </lineage>
</organism>
<feature type="domain" description="HNH nuclease" evidence="3">
    <location>
        <begin position="368"/>
        <end position="420"/>
    </location>
</feature>
<dbReference type="Gene3D" id="1.10.30.50">
    <property type="match status" value="1"/>
</dbReference>
<keyword evidence="5" id="KW-1185">Reference proteome</keyword>
<dbReference type="GO" id="GO:0008270">
    <property type="term" value="F:zinc ion binding"/>
    <property type="evidence" value="ECO:0007669"/>
    <property type="project" value="InterPro"/>
</dbReference>